<dbReference type="EMBL" id="ML986644">
    <property type="protein sequence ID" value="KAF2262121.1"/>
    <property type="molecule type" value="Genomic_DNA"/>
</dbReference>
<sequence length="246" mass="26983">MEVAFTFGDSLLGILKSTSGQAHDSGKCLFQNERAAWTGPGRYLDNHRNTPPKPLAQRLRGTRIRMQEDLRRPRARTQTSFAKTPTTQRAFCNEKLGPPLPGARSGINLGGLARLALAPRSRVDSISLGQLPLSASGGRRRFRLSHRLPLVDIRRANAHRVKGRPAVRNSTSCFSARSSAAVHRNGQMATLIRRHQFPVSTWACVLLSAPLYFEKNSTVEYTASAKPGRRDGMGSNNPSTHGPPIV</sequence>
<proteinExistence type="predicted"/>
<protein>
    <submittedName>
        <fullName evidence="2">Uncharacterized protein</fullName>
    </submittedName>
</protein>
<evidence type="ECO:0000313" key="3">
    <source>
        <dbReference type="Proteomes" id="UP000800093"/>
    </source>
</evidence>
<dbReference type="Proteomes" id="UP000800093">
    <property type="component" value="Unassembled WGS sequence"/>
</dbReference>
<evidence type="ECO:0000313" key="2">
    <source>
        <dbReference type="EMBL" id="KAF2262121.1"/>
    </source>
</evidence>
<reference evidence="3" key="1">
    <citation type="journal article" date="2020" name="Stud. Mycol.">
        <title>101 Dothideomycetes genomes: A test case for predicting lifestyles and emergence of pathogens.</title>
        <authorList>
            <person name="Haridas S."/>
            <person name="Albert R."/>
            <person name="Binder M."/>
            <person name="Bloem J."/>
            <person name="LaButti K."/>
            <person name="Salamov A."/>
            <person name="Andreopoulos B."/>
            <person name="Baker S."/>
            <person name="Barry K."/>
            <person name="Bills G."/>
            <person name="Bluhm B."/>
            <person name="Cannon C."/>
            <person name="Castanera R."/>
            <person name="Culley D."/>
            <person name="Daum C."/>
            <person name="Ezra D."/>
            <person name="Gonzalez J."/>
            <person name="Henrissat B."/>
            <person name="Kuo A."/>
            <person name="Liang C."/>
            <person name="Lipzen A."/>
            <person name="Lutzoni F."/>
            <person name="Magnuson J."/>
            <person name="Mondo S."/>
            <person name="Nolan M."/>
            <person name="Ohm R."/>
            <person name="Pangilinan J."/>
            <person name="Park H.-J."/>
            <person name="Ramirez L."/>
            <person name="Alfaro M."/>
            <person name="Sun H."/>
            <person name="Tritt A."/>
            <person name="Yoshinaga Y."/>
            <person name="Zwiers L.-H."/>
            <person name="Turgeon B."/>
            <person name="Goodwin S."/>
            <person name="Spatafora J."/>
            <person name="Crous P."/>
            <person name="Grigoriev I."/>
        </authorList>
    </citation>
    <scope>NUCLEOTIDE SEQUENCE [LARGE SCALE GENOMIC DNA]</scope>
    <source>
        <strain evidence="3">CBS 304.66</strain>
    </source>
</reference>
<accession>A0A9P4N7I1</accession>
<evidence type="ECO:0000256" key="1">
    <source>
        <dbReference type="SAM" id="MobiDB-lite"/>
    </source>
</evidence>
<dbReference type="AlphaFoldDB" id="A0A9P4N7I1"/>
<organism evidence="2 3">
    <name type="scientific">Lojkania enalia</name>
    <dbReference type="NCBI Taxonomy" id="147567"/>
    <lineage>
        <taxon>Eukaryota</taxon>
        <taxon>Fungi</taxon>
        <taxon>Dikarya</taxon>
        <taxon>Ascomycota</taxon>
        <taxon>Pezizomycotina</taxon>
        <taxon>Dothideomycetes</taxon>
        <taxon>Pleosporomycetidae</taxon>
        <taxon>Pleosporales</taxon>
        <taxon>Pleosporales incertae sedis</taxon>
        <taxon>Lojkania</taxon>
    </lineage>
</organism>
<gene>
    <name evidence="2" type="ORF">CC78DRAFT_582855</name>
</gene>
<name>A0A9P4N7I1_9PLEO</name>
<feature type="region of interest" description="Disordered" evidence="1">
    <location>
        <begin position="224"/>
        <end position="246"/>
    </location>
</feature>
<comment type="caution">
    <text evidence="2">The sequence shown here is derived from an EMBL/GenBank/DDBJ whole genome shotgun (WGS) entry which is preliminary data.</text>
</comment>
<keyword evidence="3" id="KW-1185">Reference proteome</keyword>